<evidence type="ECO:0000259" key="11">
    <source>
        <dbReference type="PROSITE" id="PS50835"/>
    </source>
</evidence>
<evidence type="ECO:0000256" key="9">
    <source>
        <dbReference type="ARBA" id="ARBA00082261"/>
    </source>
</evidence>
<dbReference type="FunFam" id="2.60.40.10:FF:000233">
    <property type="entry name" value="Myomesin 1"/>
    <property type="match status" value="1"/>
</dbReference>
<feature type="compositionally biased region" description="Basic and acidic residues" evidence="10">
    <location>
        <begin position="22"/>
        <end position="38"/>
    </location>
</feature>
<dbReference type="FunFam" id="2.60.40.10:FF:000192">
    <property type="entry name" value="Myomesin 1"/>
    <property type="match status" value="1"/>
</dbReference>
<comment type="function">
    <text evidence="7">May link the intermediate filament cytoskeleton to the M-disk of the myofibrils in striated muscle.</text>
</comment>
<dbReference type="FunFam" id="2.60.40.10:FF:000124">
    <property type="entry name" value="Myomesin 1"/>
    <property type="match status" value="1"/>
</dbReference>
<dbReference type="SMART" id="SM00409">
    <property type="entry name" value="IG"/>
    <property type="match status" value="5"/>
</dbReference>
<dbReference type="FunFam" id="2.60.40.10:FF:001351">
    <property type="entry name" value="Myomesin 3"/>
    <property type="match status" value="1"/>
</dbReference>
<dbReference type="InterPro" id="IPR050964">
    <property type="entry name" value="Striated_Muscle_Regulatory"/>
</dbReference>
<evidence type="ECO:0000256" key="3">
    <source>
        <dbReference type="ARBA" id="ARBA00022737"/>
    </source>
</evidence>
<dbReference type="InterPro" id="IPR036179">
    <property type="entry name" value="Ig-like_dom_sf"/>
</dbReference>
<dbReference type="FunFam" id="2.60.40.10:FF:000617">
    <property type="entry name" value="Immunoglobulin-like and fibronectin type III domain-containing 1"/>
    <property type="match status" value="1"/>
</dbReference>
<dbReference type="FunFam" id="2.60.40.10:FF:000821">
    <property type="entry name" value="Myomesin 3"/>
    <property type="match status" value="1"/>
</dbReference>
<dbReference type="GO" id="GO:0031430">
    <property type="term" value="C:M band"/>
    <property type="evidence" value="ECO:0007669"/>
    <property type="project" value="UniProtKB-SubCell"/>
</dbReference>
<feature type="domain" description="Ig-like" evidence="11">
    <location>
        <begin position="1336"/>
        <end position="1425"/>
    </location>
</feature>
<evidence type="ECO:0000256" key="2">
    <source>
        <dbReference type="ARBA" id="ARBA00022490"/>
    </source>
</evidence>
<evidence type="ECO:0000256" key="7">
    <source>
        <dbReference type="ARBA" id="ARBA00053644"/>
    </source>
</evidence>
<dbReference type="InterPro" id="IPR003961">
    <property type="entry name" value="FN3_dom"/>
</dbReference>
<dbReference type="FunFam" id="2.60.40.10:FF:000745">
    <property type="entry name" value="Myomesin 3"/>
    <property type="match status" value="1"/>
</dbReference>
<evidence type="ECO:0000313" key="14">
    <source>
        <dbReference type="Proteomes" id="UP000694726"/>
    </source>
</evidence>
<name>A0A8D0PPI0_PIG</name>
<keyword evidence="4" id="KW-0175">Coiled coil</keyword>
<feature type="domain" description="Fibronectin type-III" evidence="12">
    <location>
        <begin position="504"/>
        <end position="599"/>
    </location>
</feature>
<evidence type="ECO:0000313" key="13">
    <source>
        <dbReference type="Ensembl" id="ENSSSCP00015036637.1"/>
    </source>
</evidence>
<evidence type="ECO:0000256" key="4">
    <source>
        <dbReference type="ARBA" id="ARBA00023054"/>
    </source>
</evidence>
<gene>
    <name evidence="13" type="primary">MYOM3</name>
</gene>
<feature type="domain" description="Ig-like" evidence="11">
    <location>
        <begin position="154"/>
        <end position="246"/>
    </location>
</feature>
<dbReference type="SUPFAM" id="SSF49265">
    <property type="entry name" value="Fibronectin type III"/>
    <property type="match status" value="3"/>
</dbReference>
<feature type="domain" description="Fibronectin type-III" evidence="12">
    <location>
        <begin position="806"/>
        <end position="901"/>
    </location>
</feature>
<accession>A0A8D0PPI0</accession>
<evidence type="ECO:0000256" key="6">
    <source>
        <dbReference type="ARBA" id="ARBA00037833"/>
    </source>
</evidence>
<keyword evidence="3" id="KW-0677">Repeat</keyword>
<evidence type="ECO:0000256" key="1">
    <source>
        <dbReference type="ARBA" id="ARBA00011738"/>
    </source>
</evidence>
<protein>
    <recommendedName>
        <fullName evidence="8">Myomesin-3</fullName>
    </recommendedName>
    <alternativeName>
        <fullName evidence="9">Myomesin family member 3</fullName>
    </alternativeName>
</protein>
<evidence type="ECO:0000256" key="10">
    <source>
        <dbReference type="SAM" id="MobiDB-lite"/>
    </source>
</evidence>
<feature type="domain" description="Ig-like" evidence="11">
    <location>
        <begin position="1122"/>
        <end position="1207"/>
    </location>
</feature>
<dbReference type="Pfam" id="PF00041">
    <property type="entry name" value="fn3"/>
    <property type="match status" value="5"/>
</dbReference>
<comment type="subcellular location">
    <subcellularLocation>
        <location evidence="6">Cytoplasm</location>
        <location evidence="6">Myofibril</location>
        <location evidence="6">Sarcomere</location>
        <location evidence="6">M line</location>
    </subcellularLocation>
</comment>
<dbReference type="PROSITE" id="PS50835">
    <property type="entry name" value="IG_LIKE"/>
    <property type="match status" value="4"/>
</dbReference>
<keyword evidence="5" id="KW-0393">Immunoglobulin domain</keyword>
<evidence type="ECO:0000256" key="5">
    <source>
        <dbReference type="ARBA" id="ARBA00023319"/>
    </source>
</evidence>
<dbReference type="CDD" id="cd00063">
    <property type="entry name" value="FN3"/>
    <property type="match status" value="5"/>
</dbReference>
<feature type="domain" description="Fibronectin type-III" evidence="12">
    <location>
        <begin position="376"/>
        <end position="471"/>
    </location>
</feature>
<evidence type="ECO:0000259" key="12">
    <source>
        <dbReference type="PROSITE" id="PS50853"/>
    </source>
</evidence>
<dbReference type="InterPro" id="IPR003599">
    <property type="entry name" value="Ig_sub"/>
</dbReference>
<dbReference type="PANTHER" id="PTHR13817:SF89">
    <property type="entry name" value="MYOMESIN-3"/>
    <property type="match status" value="1"/>
</dbReference>
<feature type="domain" description="Fibronectin type-III" evidence="12">
    <location>
        <begin position="704"/>
        <end position="799"/>
    </location>
</feature>
<reference evidence="13" key="1">
    <citation type="submission" date="2025-08" db="UniProtKB">
        <authorList>
            <consortium name="Ensembl"/>
        </authorList>
    </citation>
    <scope>IDENTIFICATION</scope>
</reference>
<dbReference type="PROSITE" id="PS50853">
    <property type="entry name" value="FN3"/>
    <property type="match status" value="5"/>
</dbReference>
<dbReference type="InterPro" id="IPR003598">
    <property type="entry name" value="Ig_sub2"/>
</dbReference>
<dbReference type="FunFam" id="2.60.40.10:FF:000134">
    <property type="entry name" value="Myomesin 1"/>
    <property type="match status" value="1"/>
</dbReference>
<dbReference type="Pfam" id="PF07679">
    <property type="entry name" value="I-set"/>
    <property type="match status" value="3"/>
</dbReference>
<dbReference type="FunFam" id="2.60.40.10:FF:000197">
    <property type="entry name" value="Myomesin 1"/>
    <property type="match status" value="1"/>
</dbReference>
<dbReference type="InterPro" id="IPR007110">
    <property type="entry name" value="Ig-like_dom"/>
</dbReference>
<feature type="domain" description="Fibronectin type-III" evidence="12">
    <location>
        <begin position="605"/>
        <end position="698"/>
    </location>
</feature>
<proteinExistence type="predicted"/>
<sequence>MTLPHSPGGVGEPRPPQTVQVHRLEHHQEEEQKEERQHSLHMGSSTRRHTFRSSEEEYQFSAADYALAAALALTASSETSWEAQLRRQTSTVELEERGQKRVGFDNEWERTEVAFLRTQWLLRQRRDRKALRWRTEDKVQKAKELRELCSGRGPWFWIPLRSHAVWEHSTVLLTCTVQASPPPQVTWYKNDIRIDPRLFPAGKYRITNNYGLLTLEIRRCTIEDAATYTVTVKNAYGQASSFAKVLVRTYLGKDAGFDSEIFKRLMMGPSVEFTSVLKPVFAREKESFSLCCLFSENVLDAEQNIQWFQDGRLLRSSGRRQTLYGDRQATLKVSCAYKEDEGLYTIQVPSPFGPHEQSTYVFVRDAAAEKPGAPGSPLNVQCLNVNRDCLILTWTPPSDTRGNPITGYSIELCQGESEQWVPCHQAPGGTCRCPIQGLIEGQSYRFRVRAISRAGSSVPSKASEPVVMGDREEALRKTEIPFDLGKTITVSTDDFEEAVTIPSPPTDVHASEIRDAYVVLAWEEPKPRGRAPLTYFLEKSVIGSGTWEAISSETPVKSRRFALLDLEKGKSYVFRVRAVNQYGMSDPSEPSEPIALKGKPATLPPPAQVQAFRDTQTSVSLTWEPVKDSAELLGYYIYSRAAGSSEWQTVNNKPIQGNKFTVPGLRTGKEYEFCIRSVSEAGVGESSAPTEPIRVKQALATPSAPYDFILLNCGKNDMVIGWKPPKRRGGCKILGYFLDQHDSEELDWHAVNQQPVPTQFCKVSSLQEGHFYEFRARAANLAGVGELSAPSSLFECKEWTMPQPGPPYDVQVFEVRATSLMLKWEPPLYKGAGPVTGYLVSFQEEGSEQWKPVTPHPISGTHLRVSDLQPGKTYVFQVQAVNSAGPGQPSMPTDPVLLEDRPDAREIEVGVDDEGFIYMAFEAPEAPDSAEFQWSKDYKGPPDPQRVKVEEEVNKSKIILKDPGPEDLGTYSVVVTDADEEISASHTLTQEELDKLKKLSHEIRNPVIKLISGWNVDILERGEVRLWLEVEKLSPAAELHLIFNDKEIFSSPNRKINFVREKGLVEVIIQNLTEDDKGSYTAQLQDGKAKNQITLALVDDEFDKLLRKADAKRRDWKRKQGPYFEEPLQWKVTEDCQVLLTCKVTNTKKETRFQWFFQKREFPAGQYDPQTGAGLVCIEELSKEDKGVYRAEVSDDRGEDDTILDLTGEALDDIFTELGRIGALSATPLKIQGTEEGIRIFSRVKYYNVKYMKTTWFHKEKRLESGDRVRAGTTLDEIWLHILDPKDSDKGKYTLEIAAGKEVRQLSTDLSGQAFEDAMAEHQRLKALAIIEKNRAKVVRGLPDVATIMEDKTLCLTCVVSGDPAPEISWLKNDQPVTFLDRYHMEVRGSEVTITIERVNSEDSGRYGVFVKNKYGSETGQVTISVFKHGEEDKVLKM</sequence>
<dbReference type="InterPro" id="IPR013098">
    <property type="entry name" value="Ig_I-set"/>
</dbReference>
<dbReference type="InterPro" id="IPR036116">
    <property type="entry name" value="FN3_sf"/>
</dbReference>
<feature type="domain" description="Ig-like" evidence="11">
    <location>
        <begin position="269"/>
        <end position="345"/>
    </location>
</feature>
<dbReference type="PANTHER" id="PTHR13817">
    <property type="entry name" value="TITIN"/>
    <property type="match status" value="1"/>
</dbReference>
<dbReference type="PRINTS" id="PR00014">
    <property type="entry name" value="FNTYPEIII"/>
</dbReference>
<comment type="subunit">
    <text evidence="1">Homodimer.</text>
</comment>
<keyword evidence="2" id="KW-0963">Cytoplasm</keyword>
<dbReference type="Ensembl" id="ENSSSCT00015089705.1">
    <property type="protein sequence ID" value="ENSSSCP00015036637.1"/>
    <property type="gene ID" value="ENSSSCG00015066858.1"/>
</dbReference>
<dbReference type="FunFam" id="2.60.40.10:FF:000069">
    <property type="entry name" value="Alpha-protein kinase 3"/>
    <property type="match status" value="1"/>
</dbReference>
<dbReference type="InterPro" id="IPR013783">
    <property type="entry name" value="Ig-like_fold"/>
</dbReference>
<evidence type="ECO:0000256" key="8">
    <source>
        <dbReference type="ARBA" id="ARBA00071819"/>
    </source>
</evidence>
<dbReference type="Gene3D" id="2.60.40.10">
    <property type="entry name" value="Immunoglobulins"/>
    <property type="match status" value="12"/>
</dbReference>
<dbReference type="SMART" id="SM00408">
    <property type="entry name" value="IGc2"/>
    <property type="match status" value="4"/>
</dbReference>
<organism evidence="13 14">
    <name type="scientific">Sus scrofa</name>
    <name type="common">Pig</name>
    <dbReference type="NCBI Taxonomy" id="9823"/>
    <lineage>
        <taxon>Eukaryota</taxon>
        <taxon>Metazoa</taxon>
        <taxon>Chordata</taxon>
        <taxon>Craniata</taxon>
        <taxon>Vertebrata</taxon>
        <taxon>Euteleostomi</taxon>
        <taxon>Mammalia</taxon>
        <taxon>Eutheria</taxon>
        <taxon>Laurasiatheria</taxon>
        <taxon>Artiodactyla</taxon>
        <taxon>Suina</taxon>
        <taxon>Suidae</taxon>
        <taxon>Sus</taxon>
    </lineage>
</organism>
<dbReference type="SMART" id="SM00060">
    <property type="entry name" value="FN3"/>
    <property type="match status" value="5"/>
</dbReference>
<dbReference type="FunFam" id="2.60.40.10:FF:000029">
    <property type="entry name" value="Myomesin 1"/>
    <property type="match status" value="2"/>
</dbReference>
<dbReference type="SUPFAM" id="SSF48726">
    <property type="entry name" value="Immunoglobulin"/>
    <property type="match status" value="6"/>
</dbReference>
<dbReference type="Proteomes" id="UP000694726">
    <property type="component" value="Unplaced"/>
</dbReference>
<feature type="region of interest" description="Disordered" evidence="10">
    <location>
        <begin position="1"/>
        <end position="53"/>
    </location>
</feature>